<dbReference type="PANTHER" id="PTHR22767:SF2">
    <property type="entry name" value="N(ALPHA)-ACETYLTRANSFERASE 15_16, ISOFORM A"/>
    <property type="match status" value="1"/>
</dbReference>
<keyword evidence="4" id="KW-1185">Reference proteome</keyword>
<evidence type="ECO:0000313" key="4">
    <source>
        <dbReference type="Proteomes" id="UP000887458"/>
    </source>
</evidence>
<dbReference type="SUPFAM" id="SSF48452">
    <property type="entry name" value="TPR-like"/>
    <property type="match status" value="2"/>
</dbReference>
<dbReference type="InterPro" id="IPR019734">
    <property type="entry name" value="TPR_rpt"/>
</dbReference>
<feature type="non-terminal residue" evidence="3">
    <location>
        <position position="1"/>
    </location>
</feature>
<reference evidence="3 4" key="2">
    <citation type="journal article" date="2022" name="Mol. Biol. Evol.">
        <title>Comparative Genomics Reveals Insights into the Divergent Evolution of Astigmatic Mites and Household Pest Adaptations.</title>
        <authorList>
            <person name="Xiong Q."/>
            <person name="Wan A.T."/>
            <person name="Liu X."/>
            <person name="Fung C.S."/>
            <person name="Xiao X."/>
            <person name="Malainual N."/>
            <person name="Hou J."/>
            <person name="Wang L."/>
            <person name="Wang M."/>
            <person name="Yang K.Y."/>
            <person name="Cui Y."/>
            <person name="Leung E.L."/>
            <person name="Nong W."/>
            <person name="Shin S.K."/>
            <person name="Au S.W."/>
            <person name="Jeong K.Y."/>
            <person name="Chew F.T."/>
            <person name="Hui J.H."/>
            <person name="Leung T.F."/>
            <person name="Tungtrongchitr A."/>
            <person name="Zhong N."/>
            <person name="Liu Z."/>
            <person name="Tsui S.K."/>
        </authorList>
    </citation>
    <scope>NUCLEOTIDE SEQUENCE [LARGE SCALE GENOMIC DNA]</scope>
    <source>
        <strain evidence="3">Derp</strain>
    </source>
</reference>
<reference evidence="3 4" key="1">
    <citation type="journal article" date="2018" name="J. Allergy Clin. Immunol.">
        <title>High-quality assembly of Dermatophagoides pteronyssinus genome and transcriptome reveals a wide range of novel allergens.</title>
        <authorList>
            <person name="Liu X.Y."/>
            <person name="Yang K.Y."/>
            <person name="Wang M.Q."/>
            <person name="Kwok J.S."/>
            <person name="Zeng X."/>
            <person name="Yang Z."/>
            <person name="Xiao X.J."/>
            <person name="Lau C.P."/>
            <person name="Li Y."/>
            <person name="Huang Z.M."/>
            <person name="Ba J.G."/>
            <person name="Yim A.K."/>
            <person name="Ouyang C.Y."/>
            <person name="Ngai S.M."/>
            <person name="Chan T.F."/>
            <person name="Leung E.L."/>
            <person name="Liu L."/>
            <person name="Liu Z.G."/>
            <person name="Tsui S.K."/>
        </authorList>
    </citation>
    <scope>NUCLEOTIDE SEQUENCE [LARGE SCALE GENOMIC DNA]</scope>
    <source>
        <strain evidence="3">Derp</strain>
    </source>
</reference>
<proteinExistence type="predicted"/>
<evidence type="ECO:0000256" key="2">
    <source>
        <dbReference type="ARBA" id="ARBA00022803"/>
    </source>
</evidence>
<keyword evidence="2" id="KW-0802">TPR repeat</keyword>
<accession>A0ABQ8J7C0</accession>
<comment type="caution">
    <text evidence="3">The sequence shown here is derived from an EMBL/GenBank/DDBJ whole genome shotgun (WGS) entry which is preliminary data.</text>
</comment>
<dbReference type="Pfam" id="PF12569">
    <property type="entry name" value="NatA_aux_su"/>
    <property type="match status" value="2"/>
</dbReference>
<dbReference type="SMART" id="SM00028">
    <property type="entry name" value="TPR"/>
    <property type="match status" value="4"/>
</dbReference>
<dbReference type="Pfam" id="PF13181">
    <property type="entry name" value="TPR_8"/>
    <property type="match status" value="1"/>
</dbReference>
<dbReference type="PANTHER" id="PTHR22767">
    <property type="entry name" value="N-TERMINAL ACETYLTRANSFERASE-RELATED"/>
    <property type="match status" value="1"/>
</dbReference>
<name>A0ABQ8J7C0_DERPT</name>
<gene>
    <name evidence="3" type="primary">NAA15</name>
    <name evidence="3" type="ORF">DERP_011305</name>
</gene>
<evidence type="ECO:0000313" key="3">
    <source>
        <dbReference type="EMBL" id="KAH9418443.1"/>
    </source>
</evidence>
<dbReference type="Proteomes" id="UP000887458">
    <property type="component" value="Unassembled WGS sequence"/>
</dbReference>
<dbReference type="EMBL" id="NJHN03000063">
    <property type="protein sequence ID" value="KAH9418443.1"/>
    <property type="molecule type" value="Genomic_DNA"/>
</dbReference>
<dbReference type="InterPro" id="IPR011990">
    <property type="entry name" value="TPR-like_helical_dom_sf"/>
</dbReference>
<evidence type="ECO:0000256" key="1">
    <source>
        <dbReference type="ARBA" id="ARBA00022737"/>
    </source>
</evidence>
<sequence>QLFSMSVNTPTSSSSQVLPPREASLFKKILKHFKDKQFKNGLKICNQILSNPKFAEHGETLSMKGLILNSMGKKQEALEYVRKGLKNDVKSHVCWHVFGLLQKADHKYEEAIKCYRNALRWKKDSVQILSDLSLVQIQTRDLEGYRDSRYQLFSLRPGERSTWIGCAMAYHLTGDHMTAVNILTEYQKSSSTGNNARNRNSRRQNNEIYEHSELLLYHVFILLECNRFDEALTLLDSHENDIVDKVSYFEYKCQIYLALERFEDAQCILLRQLIDRNPENATYFALLEQAKQINSDDETQRLQLYEEMAKLYPRSQTVTRIPLNFVTIVDVFRTKIDAYLKKGFRKGQPALFRDLKNLYQKELKNCHSSFPGTKLDTSLNTNITRQELTALIKSHRTIRLSPKIEVIENLLLDYAENLLTRCTFDGQSEDEESATCLLWVYYFLAQHFDVLKEFTIALHFANLALVHTPTLIDIFVIKAKIFKHAGLLEKAVKCLDEAQSLDTSDRYLNSKCAKYLIRVNKIKEAEDMCLKFTREGVSAAENLNEMQCMWFQNEVAKAYKRMGMWGSALLKCIQIDNHFAEISEDQFDFNTYCILKVTLRAYVKMIRLEDQIKSHRFFINAAQTAIEIYLRLYDNPIDSKSEADSDINSNLSASELRKMRNKQRKAMLKATAEKEQNDKLQKKANAKKDSEFKTEETEFIDPIKLEKTEDPLQDAARFLNPVKIFGGESEEIHTLTFEVYFRKGKLLLQLLCLKRAYRICSPSSRFYPLLLGQTSLFLNYLISLKEQLNESIRAVLLQELPTIEVFKLKKHLKGDSIDIFTELPTVEHFIGQYLPPDSESFLIRVEHIKVKNLLSKFDHSMPNVANSLPNGKPESVMASAEIEMALSRLIADLVKLSGLSLESCTEFFHSIKNNEFGQIPNDEVENLREKLHSLYPFASCFMNEKQLENLENELSASDYFTAEPEEYNCNVNDEN</sequence>
<dbReference type="InterPro" id="IPR021183">
    <property type="entry name" value="NatA_aux_su"/>
</dbReference>
<keyword evidence="1" id="KW-0677">Repeat</keyword>
<dbReference type="Gene3D" id="1.25.40.1040">
    <property type="match status" value="1"/>
</dbReference>
<dbReference type="Gene3D" id="1.25.40.1010">
    <property type="match status" value="1"/>
</dbReference>
<organism evidence="3 4">
    <name type="scientific">Dermatophagoides pteronyssinus</name>
    <name type="common">European house dust mite</name>
    <dbReference type="NCBI Taxonomy" id="6956"/>
    <lineage>
        <taxon>Eukaryota</taxon>
        <taxon>Metazoa</taxon>
        <taxon>Ecdysozoa</taxon>
        <taxon>Arthropoda</taxon>
        <taxon>Chelicerata</taxon>
        <taxon>Arachnida</taxon>
        <taxon>Acari</taxon>
        <taxon>Acariformes</taxon>
        <taxon>Sarcoptiformes</taxon>
        <taxon>Astigmata</taxon>
        <taxon>Psoroptidia</taxon>
        <taxon>Analgoidea</taxon>
        <taxon>Pyroglyphidae</taxon>
        <taxon>Dermatophagoidinae</taxon>
        <taxon>Dermatophagoides</taxon>
    </lineage>
</organism>
<dbReference type="PIRSF" id="PIRSF000422">
    <property type="entry name" value="N-terminal-AcTrfase-A_aux_su"/>
    <property type="match status" value="1"/>
</dbReference>
<protein>
    <submittedName>
        <fullName evidence="3">N-alpha-acetyltransferase 15, NatA auxiliary subunit</fullName>
    </submittedName>
</protein>